<dbReference type="Pfam" id="PF00628">
    <property type="entry name" value="PHD"/>
    <property type="match status" value="1"/>
</dbReference>
<dbReference type="PROSITE" id="PS01359">
    <property type="entry name" value="ZF_PHD_1"/>
    <property type="match status" value="1"/>
</dbReference>
<keyword evidence="3" id="KW-0862">Zinc</keyword>
<evidence type="ECO:0000259" key="5">
    <source>
        <dbReference type="PROSITE" id="PS50016"/>
    </source>
</evidence>
<dbReference type="GO" id="GO:0008270">
    <property type="term" value="F:zinc ion binding"/>
    <property type="evidence" value="ECO:0007669"/>
    <property type="project" value="UniProtKB-KW"/>
</dbReference>
<proteinExistence type="predicted"/>
<dbReference type="InterPro" id="IPR019787">
    <property type="entry name" value="Znf_PHD-finger"/>
</dbReference>
<keyword evidence="1" id="KW-0479">Metal-binding</keyword>
<evidence type="ECO:0000313" key="7">
    <source>
        <dbReference type="Proteomes" id="UP000828390"/>
    </source>
</evidence>
<reference evidence="6" key="1">
    <citation type="journal article" date="2019" name="bioRxiv">
        <title>The Genome of the Zebra Mussel, Dreissena polymorpha: A Resource for Invasive Species Research.</title>
        <authorList>
            <person name="McCartney M.A."/>
            <person name="Auch B."/>
            <person name="Kono T."/>
            <person name="Mallez S."/>
            <person name="Zhang Y."/>
            <person name="Obille A."/>
            <person name="Becker A."/>
            <person name="Abrahante J.E."/>
            <person name="Garbe J."/>
            <person name="Badalamenti J.P."/>
            <person name="Herman A."/>
            <person name="Mangelson H."/>
            <person name="Liachko I."/>
            <person name="Sullivan S."/>
            <person name="Sone E.D."/>
            <person name="Koren S."/>
            <person name="Silverstein K.A.T."/>
            <person name="Beckman K.B."/>
            <person name="Gohl D.M."/>
        </authorList>
    </citation>
    <scope>NUCLEOTIDE SEQUENCE</scope>
    <source>
        <strain evidence="6">Duluth1</strain>
        <tissue evidence="6">Whole animal</tissue>
    </source>
</reference>
<evidence type="ECO:0000256" key="3">
    <source>
        <dbReference type="ARBA" id="ARBA00022833"/>
    </source>
</evidence>
<dbReference type="Proteomes" id="UP000828390">
    <property type="component" value="Unassembled WGS sequence"/>
</dbReference>
<keyword evidence="7" id="KW-1185">Reference proteome</keyword>
<accession>A0A9D4HQA1</accession>
<keyword evidence="2 4" id="KW-0863">Zinc-finger</keyword>
<dbReference type="InterPro" id="IPR019786">
    <property type="entry name" value="Zinc_finger_PHD-type_CS"/>
</dbReference>
<sequence length="61" mass="7110">MADEYPCVYCERNVGEDDTAISCDECLKWQHLSCETGVSLRQYRKMVKGEVVVEWKCRECS</sequence>
<name>A0A9D4HQA1_DREPO</name>
<evidence type="ECO:0000256" key="1">
    <source>
        <dbReference type="ARBA" id="ARBA00022723"/>
    </source>
</evidence>
<evidence type="ECO:0000313" key="6">
    <source>
        <dbReference type="EMBL" id="KAH3725608.1"/>
    </source>
</evidence>
<gene>
    <name evidence="6" type="ORF">DPMN_051454</name>
</gene>
<reference evidence="6" key="2">
    <citation type="submission" date="2020-11" db="EMBL/GenBank/DDBJ databases">
        <authorList>
            <person name="McCartney M.A."/>
            <person name="Auch B."/>
            <person name="Kono T."/>
            <person name="Mallez S."/>
            <person name="Becker A."/>
            <person name="Gohl D.M."/>
            <person name="Silverstein K.A.T."/>
            <person name="Koren S."/>
            <person name="Bechman K.B."/>
            <person name="Herman A."/>
            <person name="Abrahante J.E."/>
            <person name="Garbe J."/>
        </authorList>
    </citation>
    <scope>NUCLEOTIDE SEQUENCE</scope>
    <source>
        <strain evidence="6">Duluth1</strain>
        <tissue evidence="6">Whole animal</tissue>
    </source>
</reference>
<dbReference type="Gene3D" id="3.30.40.10">
    <property type="entry name" value="Zinc/RING finger domain, C3HC4 (zinc finger)"/>
    <property type="match status" value="1"/>
</dbReference>
<dbReference type="PROSITE" id="PS50016">
    <property type="entry name" value="ZF_PHD_2"/>
    <property type="match status" value="1"/>
</dbReference>
<dbReference type="InterPro" id="IPR013083">
    <property type="entry name" value="Znf_RING/FYVE/PHD"/>
</dbReference>
<evidence type="ECO:0000256" key="2">
    <source>
        <dbReference type="ARBA" id="ARBA00022771"/>
    </source>
</evidence>
<dbReference type="InterPro" id="IPR011011">
    <property type="entry name" value="Znf_FYVE_PHD"/>
</dbReference>
<dbReference type="SUPFAM" id="SSF57903">
    <property type="entry name" value="FYVE/PHD zinc finger"/>
    <property type="match status" value="1"/>
</dbReference>
<protein>
    <recommendedName>
        <fullName evidence="5">PHD-type domain-containing protein</fullName>
    </recommendedName>
</protein>
<feature type="domain" description="PHD-type" evidence="5">
    <location>
        <begin position="4"/>
        <end position="61"/>
    </location>
</feature>
<dbReference type="EMBL" id="JAIWYP010000012">
    <property type="protein sequence ID" value="KAH3725608.1"/>
    <property type="molecule type" value="Genomic_DNA"/>
</dbReference>
<dbReference type="AlphaFoldDB" id="A0A9D4HQA1"/>
<organism evidence="6 7">
    <name type="scientific">Dreissena polymorpha</name>
    <name type="common">Zebra mussel</name>
    <name type="synonym">Mytilus polymorpha</name>
    <dbReference type="NCBI Taxonomy" id="45954"/>
    <lineage>
        <taxon>Eukaryota</taxon>
        <taxon>Metazoa</taxon>
        <taxon>Spiralia</taxon>
        <taxon>Lophotrochozoa</taxon>
        <taxon>Mollusca</taxon>
        <taxon>Bivalvia</taxon>
        <taxon>Autobranchia</taxon>
        <taxon>Heteroconchia</taxon>
        <taxon>Euheterodonta</taxon>
        <taxon>Imparidentia</taxon>
        <taxon>Neoheterodontei</taxon>
        <taxon>Myida</taxon>
        <taxon>Dreissenoidea</taxon>
        <taxon>Dreissenidae</taxon>
        <taxon>Dreissena</taxon>
    </lineage>
</organism>
<comment type="caution">
    <text evidence="6">The sequence shown here is derived from an EMBL/GenBank/DDBJ whole genome shotgun (WGS) entry which is preliminary data.</text>
</comment>
<evidence type="ECO:0000256" key="4">
    <source>
        <dbReference type="PROSITE-ProRule" id="PRU00146"/>
    </source>
</evidence>